<gene>
    <name evidence="2" type="ORF">Q7A36_11485</name>
</gene>
<sequence length="249" mass="25431">MTRILVLNGNTTQAITDRIAEAARAAAPEGVTVEGMTAPYGLPLIVTRADWLLSGPPILAALAARRGGYDAAVIAVFGDPALEAAKLLLDVPVVGISEAAFHAASMLGRRFGIVSFTAALRPMFEDCLDHHGLRARCAGFRMGPPDASYPATLGEAEQATLLALIQASIEQDGAEAVILAGGPLAGLAPVLQPRVPVPLVDGTAAAVRLAAALAGLPRPARQRAPRPLTGYGPEVTSLYAAPNVAPAGG</sequence>
<proteinExistence type="inferred from homology"/>
<dbReference type="Gene3D" id="3.40.50.12500">
    <property type="match status" value="1"/>
</dbReference>
<evidence type="ECO:0000256" key="1">
    <source>
        <dbReference type="ARBA" id="ARBA00038414"/>
    </source>
</evidence>
<evidence type="ECO:0000313" key="3">
    <source>
        <dbReference type="Proteomes" id="UP001243009"/>
    </source>
</evidence>
<name>A0ABT9DYH7_9PROT</name>
<dbReference type="PANTHER" id="PTHR28047:SF5">
    <property type="entry name" value="PROTEIN DCG1"/>
    <property type="match status" value="1"/>
</dbReference>
<dbReference type="Proteomes" id="UP001243009">
    <property type="component" value="Unassembled WGS sequence"/>
</dbReference>
<evidence type="ECO:0000313" key="2">
    <source>
        <dbReference type="EMBL" id="MDO9708965.1"/>
    </source>
</evidence>
<dbReference type="InterPro" id="IPR053714">
    <property type="entry name" value="Iso_Racemase_Enz_sf"/>
</dbReference>
<accession>A0ABT9DYH7</accession>
<protein>
    <submittedName>
        <fullName evidence="2">Aspartate/glutamate racemase family protein</fullName>
    </submittedName>
</protein>
<organism evidence="2 3">
    <name type="scientific">Paracraurococcus lichenis</name>
    <dbReference type="NCBI Taxonomy" id="3064888"/>
    <lineage>
        <taxon>Bacteria</taxon>
        <taxon>Pseudomonadati</taxon>
        <taxon>Pseudomonadota</taxon>
        <taxon>Alphaproteobacteria</taxon>
        <taxon>Acetobacterales</taxon>
        <taxon>Roseomonadaceae</taxon>
        <taxon>Paracraurococcus</taxon>
    </lineage>
</organism>
<dbReference type="EMBL" id="JAUTWS010000009">
    <property type="protein sequence ID" value="MDO9708965.1"/>
    <property type="molecule type" value="Genomic_DNA"/>
</dbReference>
<reference evidence="2 3" key="1">
    <citation type="submission" date="2023-08" db="EMBL/GenBank/DDBJ databases">
        <title>The draft genome sequence of Paracraurococcus sp. LOR1-02.</title>
        <authorList>
            <person name="Kingkaew E."/>
            <person name="Tanasupawat S."/>
        </authorList>
    </citation>
    <scope>NUCLEOTIDE SEQUENCE [LARGE SCALE GENOMIC DNA]</scope>
    <source>
        <strain evidence="2 3">LOR1-02</strain>
    </source>
</reference>
<comment type="caution">
    <text evidence="2">The sequence shown here is derived from an EMBL/GenBank/DDBJ whole genome shotgun (WGS) entry which is preliminary data.</text>
</comment>
<dbReference type="InterPro" id="IPR052186">
    <property type="entry name" value="Hydantoin_racemase-like"/>
</dbReference>
<dbReference type="Pfam" id="PF01177">
    <property type="entry name" value="Asp_Glu_race"/>
    <property type="match status" value="1"/>
</dbReference>
<dbReference type="InterPro" id="IPR015942">
    <property type="entry name" value="Asp/Glu/hydantoin_racemase"/>
</dbReference>
<comment type="similarity">
    <text evidence="1">Belongs to the HyuE racemase family.</text>
</comment>
<keyword evidence="3" id="KW-1185">Reference proteome</keyword>
<dbReference type="RefSeq" id="WP_305103831.1">
    <property type="nucleotide sequence ID" value="NZ_JAUTWS010000009.1"/>
</dbReference>
<dbReference type="PANTHER" id="PTHR28047">
    <property type="entry name" value="PROTEIN DCG1"/>
    <property type="match status" value="1"/>
</dbReference>